<dbReference type="RefSeq" id="WP_144261393.1">
    <property type="nucleotide sequence ID" value="NZ_QMDX01000003.1"/>
</dbReference>
<dbReference type="Pfam" id="PF01170">
    <property type="entry name" value="UPF0020"/>
    <property type="match status" value="1"/>
</dbReference>
<keyword evidence="1" id="KW-0949">S-adenosyl-L-methionine</keyword>
<dbReference type="EMBL" id="QMDX01000003">
    <property type="protein sequence ID" value="TSD14892.1"/>
    <property type="molecule type" value="Genomic_DNA"/>
</dbReference>
<dbReference type="InterPro" id="IPR029063">
    <property type="entry name" value="SAM-dependent_MTases_sf"/>
</dbReference>
<dbReference type="GO" id="GO:0030488">
    <property type="term" value="P:tRNA methylation"/>
    <property type="evidence" value="ECO:0007669"/>
    <property type="project" value="TreeGrafter"/>
</dbReference>
<evidence type="ECO:0000256" key="1">
    <source>
        <dbReference type="ARBA" id="ARBA00022691"/>
    </source>
</evidence>
<dbReference type="PANTHER" id="PTHR14911:SF21">
    <property type="entry name" value="N2-METHYLGUANOSINE TRNA METHYLTRANSFERASE"/>
    <property type="match status" value="1"/>
</dbReference>
<feature type="compositionally biased region" description="Basic and acidic residues" evidence="2">
    <location>
        <begin position="412"/>
        <end position="421"/>
    </location>
</feature>
<dbReference type="PANTHER" id="PTHR14911">
    <property type="entry name" value="THUMP DOMAIN-CONTAINING"/>
    <property type="match status" value="1"/>
</dbReference>
<organism evidence="4 5">
    <name type="scientific">Haloglomus irregulare</name>
    <dbReference type="NCBI Taxonomy" id="2234134"/>
    <lineage>
        <taxon>Archaea</taxon>
        <taxon>Methanobacteriati</taxon>
        <taxon>Methanobacteriota</taxon>
        <taxon>Stenosarchaea group</taxon>
        <taxon>Halobacteria</taxon>
        <taxon>Halobacteriales</taxon>
        <taxon>Natronomonadaceae</taxon>
        <taxon>Haloglomus</taxon>
    </lineage>
</organism>
<dbReference type="SUPFAM" id="SSF53335">
    <property type="entry name" value="S-adenosyl-L-methionine-dependent methyltransferases"/>
    <property type="match status" value="1"/>
</dbReference>
<dbReference type="OrthoDB" id="7080at2157"/>
<evidence type="ECO:0000259" key="3">
    <source>
        <dbReference type="Pfam" id="PF01170"/>
    </source>
</evidence>
<dbReference type="InterPro" id="IPR000241">
    <property type="entry name" value="RlmKL-like_Mtase"/>
</dbReference>
<dbReference type="InParanoid" id="A0A554NBZ3"/>
<proteinExistence type="predicted"/>
<reference evidence="4 5" key="1">
    <citation type="submission" date="2018-06" db="EMBL/GenBank/DDBJ databases">
        <title>Natronomonas sp. F16-60 a new haloarchaeon isolated from a solar saltern of Isla Cristina, Huelva, Spain.</title>
        <authorList>
            <person name="Duran-Viseras A."/>
            <person name="Sanchez-Porro C."/>
            <person name="Ventosa A."/>
        </authorList>
    </citation>
    <scope>NUCLEOTIDE SEQUENCE [LARGE SCALE GENOMIC DNA]</scope>
    <source>
        <strain evidence="4 5">F16-60</strain>
    </source>
</reference>
<dbReference type="AlphaFoldDB" id="A0A554NBZ3"/>
<dbReference type="Proteomes" id="UP000319894">
    <property type="component" value="Unassembled WGS sequence"/>
</dbReference>
<comment type="caution">
    <text evidence="4">The sequence shown here is derived from an EMBL/GenBank/DDBJ whole genome shotgun (WGS) entry which is preliminary data.</text>
</comment>
<gene>
    <name evidence="4" type="ORF">DP107_06745</name>
</gene>
<sequence>MYVLELGGQDDRFARREAESACSAVDPLGTGLATARGVTDRVRGLAYTQRVAALLGRTAPRVEDAVTLLDAAALEGPGGPSTGGWAVPEGAEGSVRVRARDVRSLTGVDTARAERELGAVLVDRGFSVDLEDPDHELRALFAVPPGHDDADDGTATVGIADEREVRLAEDGTAAGGLGANEPGVCALGWLTAESVRDFGERQPTDKPFFQPGSMDPLLARALANIAGARPGRTLLDPMCGTGGLLAEAGLVGADVVGVDAQWKMVRGARRNLGHYLGGGGGASGGPGGPEAVEPPGGFATCRGDARRLPVAGGPDGDGPVDAVVFDAPYGRQSWASDELSAVVGDALAEARRVARRAVVVGDRAWTGAAEAAGWTVVDRFDRRVHRSLTRYILVLQADDAGPGTEPGDAGGPDDRRAANDR</sequence>
<keyword evidence="4" id="KW-0808">Transferase</keyword>
<dbReference type="GO" id="GO:0016423">
    <property type="term" value="F:tRNA (guanine) methyltransferase activity"/>
    <property type="evidence" value="ECO:0007669"/>
    <property type="project" value="TreeGrafter"/>
</dbReference>
<keyword evidence="4" id="KW-0489">Methyltransferase</keyword>
<protein>
    <submittedName>
        <fullName evidence="4">TIGR01177 family methyltransferase</fullName>
    </submittedName>
</protein>
<name>A0A554NBZ3_9EURY</name>
<accession>A0A554NBZ3</accession>
<evidence type="ECO:0000313" key="4">
    <source>
        <dbReference type="EMBL" id="TSD14892.1"/>
    </source>
</evidence>
<evidence type="ECO:0000256" key="2">
    <source>
        <dbReference type="SAM" id="MobiDB-lite"/>
    </source>
</evidence>
<dbReference type="Gene3D" id="3.40.50.150">
    <property type="entry name" value="Vaccinia Virus protein VP39"/>
    <property type="match status" value="1"/>
</dbReference>
<evidence type="ECO:0000313" key="5">
    <source>
        <dbReference type="Proteomes" id="UP000319894"/>
    </source>
</evidence>
<feature type="domain" description="Ribosomal RNA large subunit methyltransferase K/L-like methyltransferase" evidence="3">
    <location>
        <begin position="206"/>
        <end position="275"/>
    </location>
</feature>
<keyword evidence="5" id="KW-1185">Reference proteome</keyword>
<feature type="region of interest" description="Disordered" evidence="2">
    <location>
        <begin position="397"/>
        <end position="421"/>
    </location>
</feature>